<dbReference type="RefSeq" id="WP_398659813.1">
    <property type="nucleotide sequence ID" value="NZ_JBITDC010000014.1"/>
</dbReference>
<dbReference type="Proteomes" id="UP001612415">
    <property type="component" value="Unassembled WGS sequence"/>
</dbReference>
<evidence type="ECO:0000259" key="3">
    <source>
        <dbReference type="PROSITE" id="PS51462"/>
    </source>
</evidence>
<comment type="cofactor">
    <cofactor evidence="1">
        <name>Mg(2+)</name>
        <dbReference type="ChEBI" id="CHEBI:18420"/>
    </cofactor>
</comment>
<dbReference type="PANTHER" id="PTHR43046:SF2">
    <property type="entry name" value="8-OXO-DGTP DIPHOSPHATASE-RELATED"/>
    <property type="match status" value="1"/>
</dbReference>
<feature type="domain" description="Nudix hydrolase" evidence="3">
    <location>
        <begin position="17"/>
        <end position="150"/>
    </location>
</feature>
<evidence type="ECO:0000313" key="4">
    <source>
        <dbReference type="EMBL" id="MFI5679337.1"/>
    </source>
</evidence>
<dbReference type="InterPro" id="IPR015797">
    <property type="entry name" value="NUDIX_hydrolase-like_dom_sf"/>
</dbReference>
<proteinExistence type="predicted"/>
<gene>
    <name evidence="4" type="ORF">ACIA8P_32675</name>
</gene>
<dbReference type="PRINTS" id="PR00502">
    <property type="entry name" value="NUDIXFAMILY"/>
</dbReference>
<dbReference type="SUPFAM" id="SSF55811">
    <property type="entry name" value="Nudix"/>
    <property type="match status" value="1"/>
</dbReference>
<evidence type="ECO:0000256" key="2">
    <source>
        <dbReference type="ARBA" id="ARBA00022801"/>
    </source>
</evidence>
<dbReference type="CDD" id="cd04677">
    <property type="entry name" value="NUDIX_Hydrolase"/>
    <property type="match status" value="1"/>
</dbReference>
<organism evidence="4 5">
    <name type="scientific">Streptomyces cellulosae</name>
    <dbReference type="NCBI Taxonomy" id="1968"/>
    <lineage>
        <taxon>Bacteria</taxon>
        <taxon>Bacillati</taxon>
        <taxon>Actinomycetota</taxon>
        <taxon>Actinomycetes</taxon>
        <taxon>Kitasatosporales</taxon>
        <taxon>Streptomycetaceae</taxon>
        <taxon>Streptomyces</taxon>
    </lineage>
</organism>
<dbReference type="PROSITE" id="PS51462">
    <property type="entry name" value="NUDIX"/>
    <property type="match status" value="1"/>
</dbReference>
<accession>A0ABW7YBV0</accession>
<dbReference type="InterPro" id="IPR020476">
    <property type="entry name" value="Nudix_hydrolase"/>
</dbReference>
<keyword evidence="2 4" id="KW-0378">Hydrolase</keyword>
<protein>
    <submittedName>
        <fullName evidence="4">NUDIX hydrolase</fullName>
    </submittedName>
</protein>
<dbReference type="Pfam" id="PF00293">
    <property type="entry name" value="NUDIX"/>
    <property type="match status" value="1"/>
</dbReference>
<comment type="caution">
    <text evidence="4">The sequence shown here is derived from an EMBL/GenBank/DDBJ whole genome shotgun (WGS) entry which is preliminary data.</text>
</comment>
<dbReference type="PANTHER" id="PTHR43046">
    <property type="entry name" value="GDP-MANNOSE MANNOSYL HYDROLASE"/>
    <property type="match status" value="1"/>
</dbReference>
<evidence type="ECO:0000313" key="5">
    <source>
        <dbReference type="Proteomes" id="UP001612415"/>
    </source>
</evidence>
<keyword evidence="5" id="KW-1185">Reference proteome</keyword>
<reference evidence="4 5" key="1">
    <citation type="submission" date="2024-10" db="EMBL/GenBank/DDBJ databases">
        <title>The Natural Products Discovery Center: Release of the First 8490 Sequenced Strains for Exploring Actinobacteria Biosynthetic Diversity.</title>
        <authorList>
            <person name="Kalkreuter E."/>
            <person name="Kautsar S.A."/>
            <person name="Yang D."/>
            <person name="Bader C.D."/>
            <person name="Teijaro C.N."/>
            <person name="Fluegel L."/>
            <person name="Davis C.M."/>
            <person name="Simpson J.R."/>
            <person name="Lauterbach L."/>
            <person name="Steele A.D."/>
            <person name="Gui C."/>
            <person name="Meng S."/>
            <person name="Li G."/>
            <person name="Viehrig K."/>
            <person name="Ye F."/>
            <person name="Su P."/>
            <person name="Kiefer A.F."/>
            <person name="Nichols A."/>
            <person name="Cepeda A.J."/>
            <person name="Yan W."/>
            <person name="Fan B."/>
            <person name="Jiang Y."/>
            <person name="Adhikari A."/>
            <person name="Zheng C.-J."/>
            <person name="Schuster L."/>
            <person name="Cowan T.M."/>
            <person name="Smanski M.J."/>
            <person name="Chevrette M.G."/>
            <person name="De Carvalho L.P.S."/>
            <person name="Shen B."/>
        </authorList>
    </citation>
    <scope>NUCLEOTIDE SEQUENCE [LARGE SCALE GENOMIC DNA]</scope>
    <source>
        <strain evidence="4 5">NPDC051599</strain>
    </source>
</reference>
<dbReference type="InterPro" id="IPR000086">
    <property type="entry name" value="NUDIX_hydrolase_dom"/>
</dbReference>
<dbReference type="GO" id="GO:0016787">
    <property type="term" value="F:hydrolase activity"/>
    <property type="evidence" value="ECO:0007669"/>
    <property type="project" value="UniProtKB-KW"/>
</dbReference>
<evidence type="ECO:0000256" key="1">
    <source>
        <dbReference type="ARBA" id="ARBA00001946"/>
    </source>
</evidence>
<dbReference type="Gene3D" id="3.90.79.10">
    <property type="entry name" value="Nucleoside Triphosphate Pyrophosphohydrolase"/>
    <property type="match status" value="1"/>
</dbReference>
<sequence>MNDYVSELRRAVGTRPLIFPGTSVLVTDPRDRMLLLARADTGGWGLPGGIMEPGESFEETGRREVKEETGLTVGSLELLGLYSGASYYYRYPNGDEIYNVTAAYLTRLPEDSVMSLDTTENTQWRFFAADEIPDTLISPEQPILADYARLLAGRYQTGGGPR</sequence>
<name>A0ABW7YBV0_STRCE</name>
<dbReference type="EMBL" id="JBITDC010000014">
    <property type="protein sequence ID" value="MFI5679337.1"/>
    <property type="molecule type" value="Genomic_DNA"/>
</dbReference>